<dbReference type="Pfam" id="PF13442">
    <property type="entry name" value="Cytochrome_CBB3"/>
    <property type="match status" value="1"/>
</dbReference>
<accession>A0A7W9BIS2</accession>
<dbReference type="SUPFAM" id="SSF46626">
    <property type="entry name" value="Cytochrome c"/>
    <property type="match status" value="1"/>
</dbReference>
<dbReference type="GO" id="GO:0020037">
    <property type="term" value="F:heme binding"/>
    <property type="evidence" value="ECO:0007669"/>
    <property type="project" value="InterPro"/>
</dbReference>
<dbReference type="AlphaFoldDB" id="A0A7W9BIS2"/>
<organism evidence="6 7">
    <name type="scientific">Yoonia ponticola</name>
    <dbReference type="NCBI Taxonomy" id="1524255"/>
    <lineage>
        <taxon>Bacteria</taxon>
        <taxon>Pseudomonadati</taxon>
        <taxon>Pseudomonadota</taxon>
        <taxon>Alphaproteobacteria</taxon>
        <taxon>Rhodobacterales</taxon>
        <taxon>Paracoccaceae</taxon>
        <taxon>Yoonia</taxon>
    </lineage>
</organism>
<evidence type="ECO:0000256" key="2">
    <source>
        <dbReference type="ARBA" id="ARBA00022723"/>
    </source>
</evidence>
<evidence type="ECO:0000256" key="4">
    <source>
        <dbReference type="PROSITE-ProRule" id="PRU00433"/>
    </source>
</evidence>
<name>A0A7W9BIS2_9RHOB</name>
<dbReference type="GO" id="GO:0009055">
    <property type="term" value="F:electron transfer activity"/>
    <property type="evidence" value="ECO:0007669"/>
    <property type="project" value="InterPro"/>
</dbReference>
<dbReference type="PROSITE" id="PS51007">
    <property type="entry name" value="CYTC"/>
    <property type="match status" value="1"/>
</dbReference>
<dbReference type="InterPro" id="IPR009056">
    <property type="entry name" value="Cyt_c-like_dom"/>
</dbReference>
<evidence type="ECO:0000259" key="5">
    <source>
        <dbReference type="PROSITE" id="PS51007"/>
    </source>
</evidence>
<keyword evidence="2 4" id="KW-0479">Metal-binding</keyword>
<evidence type="ECO:0000313" key="7">
    <source>
        <dbReference type="Proteomes" id="UP000535415"/>
    </source>
</evidence>
<comment type="caution">
    <text evidence="6">The sequence shown here is derived from an EMBL/GenBank/DDBJ whole genome shotgun (WGS) entry which is preliminary data.</text>
</comment>
<dbReference type="RefSeq" id="WP_183524966.1">
    <property type="nucleotide sequence ID" value="NZ_JACIJM010000001.1"/>
</dbReference>
<evidence type="ECO:0000256" key="3">
    <source>
        <dbReference type="ARBA" id="ARBA00023004"/>
    </source>
</evidence>
<dbReference type="GO" id="GO:0046872">
    <property type="term" value="F:metal ion binding"/>
    <property type="evidence" value="ECO:0007669"/>
    <property type="project" value="UniProtKB-KW"/>
</dbReference>
<keyword evidence="3 4" id="KW-0408">Iron</keyword>
<reference evidence="6 7" key="1">
    <citation type="submission" date="2020-08" db="EMBL/GenBank/DDBJ databases">
        <title>Genomic Encyclopedia of Type Strains, Phase IV (KMG-IV): sequencing the most valuable type-strain genomes for metagenomic binning, comparative biology and taxonomic classification.</title>
        <authorList>
            <person name="Goeker M."/>
        </authorList>
    </citation>
    <scope>NUCLEOTIDE SEQUENCE [LARGE SCALE GENOMIC DNA]</scope>
    <source>
        <strain evidence="6 7">DSM 101064</strain>
    </source>
</reference>
<proteinExistence type="predicted"/>
<gene>
    <name evidence="6" type="ORF">FHS72_000488</name>
</gene>
<evidence type="ECO:0000313" key="6">
    <source>
        <dbReference type="EMBL" id="MBB5720884.1"/>
    </source>
</evidence>
<evidence type="ECO:0000256" key="1">
    <source>
        <dbReference type="ARBA" id="ARBA00022617"/>
    </source>
</evidence>
<protein>
    <recommendedName>
        <fullName evidence="5">Cytochrome c domain-containing protein</fullName>
    </recommendedName>
</protein>
<keyword evidence="7" id="KW-1185">Reference proteome</keyword>
<sequence>MRKSMMLFPLLLAACVTETEIPDGRNAFMQDCAGCHGTDGKGSGPLVSGVGLIAADLTKISTRNGGVFPRQEVMAIIDGLDREPHFSRAMPEFGAGDLGEAVIVEGADGLGTPTPIGLIALADYLEQIQEL</sequence>
<dbReference type="EMBL" id="JACIJM010000001">
    <property type="protein sequence ID" value="MBB5720884.1"/>
    <property type="molecule type" value="Genomic_DNA"/>
</dbReference>
<feature type="domain" description="Cytochrome c" evidence="5">
    <location>
        <begin position="19"/>
        <end position="129"/>
    </location>
</feature>
<dbReference type="PROSITE" id="PS51257">
    <property type="entry name" value="PROKAR_LIPOPROTEIN"/>
    <property type="match status" value="1"/>
</dbReference>
<dbReference type="Proteomes" id="UP000535415">
    <property type="component" value="Unassembled WGS sequence"/>
</dbReference>
<keyword evidence="1 4" id="KW-0349">Heme</keyword>
<dbReference type="InterPro" id="IPR036909">
    <property type="entry name" value="Cyt_c-like_dom_sf"/>
</dbReference>
<dbReference type="Gene3D" id="1.10.760.10">
    <property type="entry name" value="Cytochrome c-like domain"/>
    <property type="match status" value="1"/>
</dbReference>